<organism evidence="14 15">
    <name type="scientific">Pseudooceanicola lipolyticus</name>
    <dbReference type="NCBI Taxonomy" id="2029104"/>
    <lineage>
        <taxon>Bacteria</taxon>
        <taxon>Pseudomonadati</taxon>
        <taxon>Pseudomonadota</taxon>
        <taxon>Alphaproteobacteria</taxon>
        <taxon>Rhodobacterales</taxon>
        <taxon>Paracoccaceae</taxon>
        <taxon>Pseudooceanicola</taxon>
    </lineage>
</organism>
<dbReference type="Pfam" id="PF02558">
    <property type="entry name" value="ApbA"/>
    <property type="match status" value="1"/>
</dbReference>
<dbReference type="UniPathway" id="UPA00028">
    <property type="reaction ID" value="UER00004"/>
</dbReference>
<dbReference type="PANTHER" id="PTHR43765">
    <property type="entry name" value="2-DEHYDROPANTOATE 2-REDUCTASE-RELATED"/>
    <property type="match status" value="1"/>
</dbReference>
<dbReference type="GO" id="GO:0015940">
    <property type="term" value="P:pantothenate biosynthetic process"/>
    <property type="evidence" value="ECO:0007669"/>
    <property type="project" value="UniProtKB-UniPathway"/>
</dbReference>
<feature type="domain" description="Ketopantoate reductase C-terminal" evidence="13">
    <location>
        <begin position="183"/>
        <end position="315"/>
    </location>
</feature>
<reference evidence="14 15" key="1">
    <citation type="journal article" date="2018" name="Int. J. Syst. Evol. Microbiol.">
        <title>Pseudooceanicola lipolyticus sp. nov., a marine alphaproteobacterium, reclassification of Oceanicola flagellatus as Pseudooceanicola flagellatus comb. nov. and emended description of the genus Pseudooceanicola.</title>
        <authorList>
            <person name="Huang M.-M."/>
            <person name="Guo L.-L."/>
            <person name="Wu Y.-H."/>
            <person name="Lai Q.-L."/>
            <person name="Shao Z.-Z."/>
            <person name="Wang C.-S."/>
            <person name="Wu M."/>
            <person name="Xu X.-W."/>
        </authorList>
    </citation>
    <scope>NUCLEOTIDE SEQUENCE [LARGE SCALE GENOMIC DNA]</scope>
    <source>
        <strain evidence="14 15">157</strain>
    </source>
</reference>
<keyword evidence="5 10" id="KW-0566">Pantothenate biosynthesis</keyword>
<accession>A0A2M8IWV8</accession>
<evidence type="ECO:0000256" key="3">
    <source>
        <dbReference type="ARBA" id="ARBA00013014"/>
    </source>
</evidence>
<dbReference type="InterPro" id="IPR013752">
    <property type="entry name" value="KPA_reductase"/>
</dbReference>
<evidence type="ECO:0000256" key="5">
    <source>
        <dbReference type="ARBA" id="ARBA00022655"/>
    </source>
</evidence>
<dbReference type="OrthoDB" id="9796561at2"/>
<dbReference type="EC" id="1.1.1.169" evidence="3 10"/>
<dbReference type="GO" id="GO:0008677">
    <property type="term" value="F:2-dehydropantoate 2-reductase activity"/>
    <property type="evidence" value="ECO:0007669"/>
    <property type="project" value="UniProtKB-EC"/>
</dbReference>
<dbReference type="InterPro" id="IPR036291">
    <property type="entry name" value="NAD(P)-bd_dom_sf"/>
</dbReference>
<keyword evidence="11" id="KW-1133">Transmembrane helix</keyword>
<feature type="transmembrane region" description="Helical" evidence="11">
    <location>
        <begin position="6"/>
        <end position="26"/>
    </location>
</feature>
<dbReference type="RefSeq" id="WP_100164092.1">
    <property type="nucleotide sequence ID" value="NZ_PGTB01000122.1"/>
</dbReference>
<dbReference type="SUPFAM" id="SSF48179">
    <property type="entry name" value="6-phosphogluconate dehydrogenase C-terminal domain-like"/>
    <property type="match status" value="1"/>
</dbReference>
<dbReference type="Gene3D" id="1.10.1040.10">
    <property type="entry name" value="N-(1-d-carboxylethyl)-l-norvaline Dehydrogenase, domain 2"/>
    <property type="match status" value="1"/>
</dbReference>
<keyword evidence="11" id="KW-0472">Membrane</keyword>
<evidence type="ECO:0000259" key="13">
    <source>
        <dbReference type="Pfam" id="PF08546"/>
    </source>
</evidence>
<evidence type="ECO:0000256" key="4">
    <source>
        <dbReference type="ARBA" id="ARBA00019465"/>
    </source>
</evidence>
<dbReference type="NCBIfam" id="TIGR00745">
    <property type="entry name" value="apbA_panE"/>
    <property type="match status" value="1"/>
</dbReference>
<dbReference type="Pfam" id="PF08546">
    <property type="entry name" value="ApbA_C"/>
    <property type="match status" value="1"/>
</dbReference>
<proteinExistence type="inferred from homology"/>
<dbReference type="EMBL" id="PGTB01000122">
    <property type="protein sequence ID" value="PJE34994.1"/>
    <property type="molecule type" value="Genomic_DNA"/>
</dbReference>
<dbReference type="InterPro" id="IPR013332">
    <property type="entry name" value="KPR_N"/>
</dbReference>
<dbReference type="PANTHER" id="PTHR43765:SF2">
    <property type="entry name" value="2-DEHYDROPANTOATE 2-REDUCTASE"/>
    <property type="match status" value="1"/>
</dbReference>
<comment type="pathway">
    <text evidence="1 10">Cofactor biosynthesis; (R)-pantothenate biosynthesis; (R)-pantoate from 3-methyl-2-oxobutanoate: step 2/2.</text>
</comment>
<evidence type="ECO:0000256" key="7">
    <source>
        <dbReference type="ARBA" id="ARBA00023002"/>
    </source>
</evidence>
<evidence type="ECO:0000256" key="6">
    <source>
        <dbReference type="ARBA" id="ARBA00022857"/>
    </source>
</evidence>
<evidence type="ECO:0000256" key="9">
    <source>
        <dbReference type="ARBA" id="ARBA00048793"/>
    </source>
</evidence>
<comment type="similarity">
    <text evidence="2 10">Belongs to the ketopantoate reductase family.</text>
</comment>
<keyword evidence="7 10" id="KW-0560">Oxidoreductase</keyword>
<feature type="domain" description="Ketopantoate reductase N-terminal" evidence="12">
    <location>
        <begin position="6"/>
        <end position="157"/>
    </location>
</feature>
<comment type="function">
    <text evidence="10">Catalyzes the NADPH-dependent reduction of ketopantoate into pantoic acid.</text>
</comment>
<dbReference type="InterPro" id="IPR008927">
    <property type="entry name" value="6-PGluconate_DH-like_C_sf"/>
</dbReference>
<evidence type="ECO:0000256" key="1">
    <source>
        <dbReference type="ARBA" id="ARBA00004994"/>
    </source>
</evidence>
<sequence length="332" mass="34916">MTEKRIVVAGAGMVGCFVGGLLAAAGHRVTLLGRERVLMEIAEHGLTTDDFTGFFSRVSPGQLDLKVDPAVLGKAELILVTVRSGATARMAAEIAARAAPKAQVVSLQNGIDATVILQDALPDRDVRAGMVPFNVVPMGKGRFHRASSGDIVIGPGPGDLARVLSVPGLKVTESAEIFEFQAGKLVLNLTNALNALSGLTLRGMLLDRSWRRLIADQSAEALAVYRAAGLTAQLPISLPIRLLPPVLRLPTVVFRTIAARMLTIDPLARTSTAYDLVAGRPTEVEAFQGAILRLAGARGVAVPLNARVMDLIRAAEAKGAHQPGLTPEAVRG</sequence>
<dbReference type="InterPro" id="IPR003710">
    <property type="entry name" value="ApbA"/>
</dbReference>
<dbReference type="PROSITE" id="PS51257">
    <property type="entry name" value="PROKAR_LIPOPROTEIN"/>
    <property type="match status" value="1"/>
</dbReference>
<evidence type="ECO:0000313" key="14">
    <source>
        <dbReference type="EMBL" id="PJE34994.1"/>
    </source>
</evidence>
<comment type="catalytic activity">
    <reaction evidence="9 10">
        <text>(R)-pantoate + NADP(+) = 2-dehydropantoate + NADPH + H(+)</text>
        <dbReference type="Rhea" id="RHEA:16233"/>
        <dbReference type="ChEBI" id="CHEBI:11561"/>
        <dbReference type="ChEBI" id="CHEBI:15378"/>
        <dbReference type="ChEBI" id="CHEBI:15980"/>
        <dbReference type="ChEBI" id="CHEBI:57783"/>
        <dbReference type="ChEBI" id="CHEBI:58349"/>
        <dbReference type="EC" id="1.1.1.169"/>
    </reaction>
</comment>
<dbReference type="InterPro" id="IPR050838">
    <property type="entry name" value="Ketopantoate_reductase"/>
</dbReference>
<keyword evidence="15" id="KW-1185">Reference proteome</keyword>
<dbReference type="SUPFAM" id="SSF51735">
    <property type="entry name" value="NAD(P)-binding Rossmann-fold domains"/>
    <property type="match status" value="1"/>
</dbReference>
<dbReference type="GO" id="GO:0050661">
    <property type="term" value="F:NADP binding"/>
    <property type="evidence" value="ECO:0007669"/>
    <property type="project" value="TreeGrafter"/>
</dbReference>
<evidence type="ECO:0000256" key="8">
    <source>
        <dbReference type="ARBA" id="ARBA00032024"/>
    </source>
</evidence>
<dbReference type="InterPro" id="IPR013328">
    <property type="entry name" value="6PGD_dom2"/>
</dbReference>
<gene>
    <name evidence="14" type="ORF">CVM52_19445</name>
</gene>
<name>A0A2M8IWV8_9RHOB</name>
<keyword evidence="11" id="KW-0812">Transmembrane</keyword>
<protein>
    <recommendedName>
        <fullName evidence="4 10">2-dehydropantoate 2-reductase</fullName>
        <ecNumber evidence="3 10">1.1.1.169</ecNumber>
    </recommendedName>
    <alternativeName>
        <fullName evidence="8 10">Ketopantoate reductase</fullName>
    </alternativeName>
</protein>
<evidence type="ECO:0000259" key="12">
    <source>
        <dbReference type="Pfam" id="PF02558"/>
    </source>
</evidence>
<keyword evidence="6 10" id="KW-0521">NADP</keyword>
<dbReference type="Proteomes" id="UP000231553">
    <property type="component" value="Unassembled WGS sequence"/>
</dbReference>
<dbReference type="AlphaFoldDB" id="A0A2M8IWV8"/>
<evidence type="ECO:0000256" key="11">
    <source>
        <dbReference type="SAM" id="Phobius"/>
    </source>
</evidence>
<evidence type="ECO:0000256" key="10">
    <source>
        <dbReference type="RuleBase" id="RU362068"/>
    </source>
</evidence>
<dbReference type="GO" id="GO:0005737">
    <property type="term" value="C:cytoplasm"/>
    <property type="evidence" value="ECO:0007669"/>
    <property type="project" value="TreeGrafter"/>
</dbReference>
<evidence type="ECO:0000313" key="15">
    <source>
        <dbReference type="Proteomes" id="UP000231553"/>
    </source>
</evidence>
<comment type="caution">
    <text evidence="14">The sequence shown here is derived from an EMBL/GenBank/DDBJ whole genome shotgun (WGS) entry which is preliminary data.</text>
</comment>
<evidence type="ECO:0000256" key="2">
    <source>
        <dbReference type="ARBA" id="ARBA00007870"/>
    </source>
</evidence>
<dbReference type="Gene3D" id="3.40.50.720">
    <property type="entry name" value="NAD(P)-binding Rossmann-like Domain"/>
    <property type="match status" value="1"/>
</dbReference>